<evidence type="ECO:0000313" key="8">
    <source>
        <dbReference type="EMBL" id="KAH0822594.1"/>
    </source>
</evidence>
<keyword evidence="4" id="KW-0732">Signal</keyword>
<accession>A0A8J6LH79</accession>
<protein>
    <recommendedName>
        <fullName evidence="7">TGF-beta family profile domain-containing protein</fullName>
    </recommendedName>
</protein>
<dbReference type="Pfam" id="PF00019">
    <property type="entry name" value="TGF_beta"/>
    <property type="match status" value="1"/>
</dbReference>
<keyword evidence="6" id="KW-0339">Growth factor</keyword>
<gene>
    <name evidence="8" type="ORF">GEV33_000197</name>
</gene>
<organism evidence="8 9">
    <name type="scientific">Tenebrio molitor</name>
    <name type="common">Yellow mealworm beetle</name>
    <dbReference type="NCBI Taxonomy" id="7067"/>
    <lineage>
        <taxon>Eukaryota</taxon>
        <taxon>Metazoa</taxon>
        <taxon>Ecdysozoa</taxon>
        <taxon>Arthropoda</taxon>
        <taxon>Hexapoda</taxon>
        <taxon>Insecta</taxon>
        <taxon>Pterygota</taxon>
        <taxon>Neoptera</taxon>
        <taxon>Endopterygota</taxon>
        <taxon>Coleoptera</taxon>
        <taxon>Polyphaga</taxon>
        <taxon>Cucujiformia</taxon>
        <taxon>Tenebrionidae</taxon>
        <taxon>Tenebrio</taxon>
    </lineage>
</organism>
<dbReference type="EMBL" id="JABDTM020000866">
    <property type="protein sequence ID" value="KAH0822594.1"/>
    <property type="molecule type" value="Genomic_DNA"/>
</dbReference>
<evidence type="ECO:0000256" key="2">
    <source>
        <dbReference type="ARBA" id="ARBA00006656"/>
    </source>
</evidence>
<dbReference type="PROSITE" id="PS51362">
    <property type="entry name" value="TGF_BETA_2"/>
    <property type="match status" value="1"/>
</dbReference>
<dbReference type="PANTHER" id="PTHR11848">
    <property type="entry name" value="TGF-BETA FAMILY"/>
    <property type="match status" value="1"/>
</dbReference>
<feature type="domain" description="TGF-beta family profile" evidence="7">
    <location>
        <begin position="1"/>
        <end position="61"/>
    </location>
</feature>
<dbReference type="Gene3D" id="2.10.90.10">
    <property type="entry name" value="Cystine-knot cytokines"/>
    <property type="match status" value="1"/>
</dbReference>
<evidence type="ECO:0000313" key="9">
    <source>
        <dbReference type="Proteomes" id="UP000719412"/>
    </source>
</evidence>
<reference evidence="8" key="1">
    <citation type="journal article" date="2020" name="J Insects Food Feed">
        <title>The yellow mealworm (Tenebrio molitor) genome: a resource for the emerging insects as food and feed industry.</title>
        <authorList>
            <person name="Eriksson T."/>
            <person name="Andere A."/>
            <person name="Kelstrup H."/>
            <person name="Emery V."/>
            <person name="Picard C."/>
        </authorList>
    </citation>
    <scope>NUCLEOTIDE SEQUENCE</scope>
    <source>
        <strain evidence="8">Stoneville</strain>
        <tissue evidence="8">Whole head</tissue>
    </source>
</reference>
<dbReference type="InterPro" id="IPR015615">
    <property type="entry name" value="TGF-beta-rel"/>
</dbReference>
<dbReference type="GO" id="GO:0005125">
    <property type="term" value="F:cytokine activity"/>
    <property type="evidence" value="ECO:0007669"/>
    <property type="project" value="TreeGrafter"/>
</dbReference>
<dbReference type="SUPFAM" id="SSF57501">
    <property type="entry name" value="Cystine-knot cytokines"/>
    <property type="match status" value="1"/>
</dbReference>
<evidence type="ECO:0000259" key="7">
    <source>
        <dbReference type="PROSITE" id="PS51362"/>
    </source>
</evidence>
<evidence type="ECO:0000256" key="4">
    <source>
        <dbReference type="ARBA" id="ARBA00022729"/>
    </source>
</evidence>
<keyword evidence="5" id="KW-0325">Glycoprotein</keyword>
<reference evidence="8" key="2">
    <citation type="submission" date="2021-08" db="EMBL/GenBank/DDBJ databases">
        <authorList>
            <person name="Eriksson T."/>
        </authorList>
    </citation>
    <scope>NUCLEOTIDE SEQUENCE</scope>
    <source>
        <strain evidence="8">Stoneville</strain>
        <tissue evidence="8">Whole head</tissue>
    </source>
</reference>
<proteinExistence type="inferred from homology"/>
<dbReference type="Proteomes" id="UP000719412">
    <property type="component" value="Unassembled WGS sequence"/>
</dbReference>
<evidence type="ECO:0000256" key="3">
    <source>
        <dbReference type="ARBA" id="ARBA00022525"/>
    </source>
</evidence>
<evidence type="ECO:0000256" key="5">
    <source>
        <dbReference type="ARBA" id="ARBA00023180"/>
    </source>
</evidence>
<dbReference type="GO" id="GO:0005615">
    <property type="term" value="C:extracellular space"/>
    <property type="evidence" value="ECO:0007669"/>
    <property type="project" value="TreeGrafter"/>
</dbReference>
<dbReference type="PANTHER" id="PTHR11848:SF263">
    <property type="entry name" value="PROTEIN DECAPENTAPLEGIC"/>
    <property type="match status" value="1"/>
</dbReference>
<name>A0A8J6LH79_TENMO</name>
<evidence type="ECO:0000256" key="6">
    <source>
        <dbReference type="RuleBase" id="RU000354"/>
    </source>
</evidence>
<keyword evidence="3" id="KW-0964">Secreted</keyword>
<dbReference type="InterPro" id="IPR029034">
    <property type="entry name" value="Cystine-knot_cytokine"/>
</dbReference>
<dbReference type="AlphaFoldDB" id="A0A8J6LH79"/>
<comment type="caution">
    <text evidence="8">The sequence shown here is derived from an EMBL/GenBank/DDBJ whole genome shotgun (WGS) entry which is preliminary data.</text>
</comment>
<dbReference type="SMART" id="SM00204">
    <property type="entry name" value="TGFB"/>
    <property type="match status" value="1"/>
</dbReference>
<keyword evidence="9" id="KW-1185">Reference proteome</keyword>
<sequence>MNTTNHAIVQSLINSADPSKVPKPCCVPTQLSSMSMLYVGSDNNVILKNYKEMVVVGCGCR</sequence>
<comment type="similarity">
    <text evidence="2 6">Belongs to the TGF-beta family.</text>
</comment>
<comment type="subcellular location">
    <subcellularLocation>
        <location evidence="1">Secreted</location>
    </subcellularLocation>
</comment>
<evidence type="ECO:0000256" key="1">
    <source>
        <dbReference type="ARBA" id="ARBA00004613"/>
    </source>
</evidence>
<dbReference type="InterPro" id="IPR001839">
    <property type="entry name" value="TGF-b_C"/>
</dbReference>
<dbReference type="GO" id="GO:0008083">
    <property type="term" value="F:growth factor activity"/>
    <property type="evidence" value="ECO:0007669"/>
    <property type="project" value="UniProtKB-KW"/>
</dbReference>